<name>A0A9D3SZD5_MEGAT</name>
<feature type="region of interest" description="Disordered" evidence="1">
    <location>
        <begin position="157"/>
        <end position="177"/>
    </location>
</feature>
<feature type="compositionally biased region" description="Basic and acidic residues" evidence="1">
    <location>
        <begin position="304"/>
        <end position="318"/>
    </location>
</feature>
<proteinExistence type="predicted"/>
<comment type="caution">
    <text evidence="2">The sequence shown here is derived from an EMBL/GenBank/DDBJ whole genome shotgun (WGS) entry which is preliminary data.</text>
</comment>
<evidence type="ECO:0000256" key="1">
    <source>
        <dbReference type="SAM" id="MobiDB-lite"/>
    </source>
</evidence>
<dbReference type="EMBL" id="JAFDVH010000016">
    <property type="protein sequence ID" value="KAG7462931.1"/>
    <property type="molecule type" value="Genomic_DNA"/>
</dbReference>
<dbReference type="Proteomes" id="UP001046870">
    <property type="component" value="Chromosome 16"/>
</dbReference>
<feature type="region of interest" description="Disordered" evidence="1">
    <location>
        <begin position="197"/>
        <end position="416"/>
    </location>
</feature>
<feature type="compositionally biased region" description="Acidic residues" evidence="1">
    <location>
        <begin position="342"/>
        <end position="361"/>
    </location>
</feature>
<reference evidence="2" key="1">
    <citation type="submission" date="2021-01" db="EMBL/GenBank/DDBJ databases">
        <authorList>
            <person name="Zahm M."/>
            <person name="Roques C."/>
            <person name="Cabau C."/>
            <person name="Klopp C."/>
            <person name="Donnadieu C."/>
            <person name="Jouanno E."/>
            <person name="Lampietro C."/>
            <person name="Louis A."/>
            <person name="Herpin A."/>
            <person name="Echchiki A."/>
            <person name="Berthelot C."/>
            <person name="Parey E."/>
            <person name="Roest-Crollius H."/>
            <person name="Braasch I."/>
            <person name="Postlethwait J."/>
            <person name="Bobe J."/>
            <person name="Montfort J."/>
            <person name="Bouchez O."/>
            <person name="Begum T."/>
            <person name="Mejri S."/>
            <person name="Adams A."/>
            <person name="Chen W.-J."/>
            <person name="Guiguen Y."/>
        </authorList>
    </citation>
    <scope>NUCLEOTIDE SEQUENCE</scope>
    <source>
        <strain evidence="2">YG-15Mar2019-1</strain>
        <tissue evidence="2">Brain</tissue>
    </source>
</reference>
<accession>A0A9D3SZD5</accession>
<feature type="compositionally biased region" description="Basic and acidic residues" evidence="1">
    <location>
        <begin position="376"/>
        <end position="391"/>
    </location>
</feature>
<organism evidence="2 3">
    <name type="scientific">Megalops atlanticus</name>
    <name type="common">Tarpon</name>
    <name type="synonym">Clupea gigantea</name>
    <dbReference type="NCBI Taxonomy" id="7932"/>
    <lineage>
        <taxon>Eukaryota</taxon>
        <taxon>Metazoa</taxon>
        <taxon>Chordata</taxon>
        <taxon>Craniata</taxon>
        <taxon>Vertebrata</taxon>
        <taxon>Euteleostomi</taxon>
        <taxon>Actinopterygii</taxon>
        <taxon>Neopterygii</taxon>
        <taxon>Teleostei</taxon>
        <taxon>Elopiformes</taxon>
        <taxon>Megalopidae</taxon>
        <taxon>Megalops</taxon>
    </lineage>
</organism>
<feature type="compositionally biased region" description="Basic residues" evidence="1">
    <location>
        <begin position="98"/>
        <end position="111"/>
    </location>
</feature>
<feature type="compositionally biased region" description="Basic residues" evidence="1">
    <location>
        <begin position="228"/>
        <end position="241"/>
    </location>
</feature>
<feature type="region of interest" description="Disordered" evidence="1">
    <location>
        <begin position="1"/>
        <end position="46"/>
    </location>
</feature>
<feature type="compositionally biased region" description="Low complexity" evidence="1">
    <location>
        <begin position="15"/>
        <end position="28"/>
    </location>
</feature>
<evidence type="ECO:0000313" key="3">
    <source>
        <dbReference type="Proteomes" id="UP001046870"/>
    </source>
</evidence>
<dbReference type="OrthoDB" id="8964468at2759"/>
<feature type="compositionally biased region" description="Low complexity" evidence="1">
    <location>
        <begin position="161"/>
        <end position="172"/>
    </location>
</feature>
<keyword evidence="3" id="KW-1185">Reference proteome</keyword>
<evidence type="ECO:0000313" key="2">
    <source>
        <dbReference type="EMBL" id="KAG7462931.1"/>
    </source>
</evidence>
<feature type="region of interest" description="Disordered" evidence="1">
    <location>
        <begin position="87"/>
        <end position="144"/>
    </location>
</feature>
<feature type="compositionally biased region" description="Acidic residues" evidence="1">
    <location>
        <begin position="121"/>
        <end position="130"/>
    </location>
</feature>
<feature type="compositionally biased region" description="Basic and acidic residues" evidence="1">
    <location>
        <begin position="1"/>
        <end position="14"/>
    </location>
</feature>
<feature type="compositionally biased region" description="Low complexity" evidence="1">
    <location>
        <begin position="252"/>
        <end position="261"/>
    </location>
</feature>
<feature type="compositionally biased region" description="Low complexity" evidence="1">
    <location>
        <begin position="210"/>
        <end position="227"/>
    </location>
</feature>
<sequence length="416" mass="46230">MNEKEVVSLERGYGRQEQQQQLLRPSLLRPEELSMESGIDPGQEYYTQDYYNYDQGYDLPQYGSRRRLISPMYDEYGEVIMEDDGYYYSPRGSEVRGRGRGRRPMRGRGPPKRVGFRDQPPDDEIEEAEPVEAPADTGESKAAKRLKSVMKLSKLLAGSKAADQPADGAAQQTSPWKKAKIFPMMFKGKKDKDYAKLTSARRVGSQESLTGGPSTSAADGGAPAPSSAKKRLSKVLKRINISKKLQERRKSQSSVSRSSAAESEKEESASQAASESEKEEKRSKVSISVTGESEQEASGSEAESGSRKKEASGDESSEKSSVAASTEDKDYLKVDLDRDDANESTVDSDEEQEEPQEESDEESKSKSEKEEESEAEKESGTEKESESEKESGVFNSFVHEIVPDWDEQEILGEIQR</sequence>
<feature type="compositionally biased region" description="Basic and acidic residues" evidence="1">
    <location>
        <begin position="326"/>
        <end position="341"/>
    </location>
</feature>
<dbReference type="AlphaFoldDB" id="A0A9D3SZD5"/>
<protein>
    <submittedName>
        <fullName evidence="2">Uncharacterized protein</fullName>
    </submittedName>
</protein>
<gene>
    <name evidence="2" type="ORF">MATL_G00189960</name>
</gene>